<dbReference type="InterPro" id="IPR036614">
    <property type="entry name" value="RusA-like_sf"/>
</dbReference>
<reference evidence="1" key="1">
    <citation type="journal article" date="2015" name="Nature">
        <title>Complex archaea that bridge the gap between prokaryotes and eukaryotes.</title>
        <authorList>
            <person name="Spang A."/>
            <person name="Saw J.H."/>
            <person name="Jorgensen S.L."/>
            <person name="Zaremba-Niedzwiedzka K."/>
            <person name="Martijn J."/>
            <person name="Lind A.E."/>
            <person name="van Eijk R."/>
            <person name="Schleper C."/>
            <person name="Guy L."/>
            <person name="Ettema T.J."/>
        </authorList>
    </citation>
    <scope>NUCLEOTIDE SEQUENCE</scope>
</reference>
<dbReference type="Gene3D" id="3.30.1330.70">
    <property type="entry name" value="Holliday junction resolvase RusA"/>
    <property type="match status" value="1"/>
</dbReference>
<name>A0A0F9ACA1_9ZZZZ</name>
<dbReference type="GO" id="GO:0000287">
    <property type="term" value="F:magnesium ion binding"/>
    <property type="evidence" value="ECO:0007669"/>
    <property type="project" value="InterPro"/>
</dbReference>
<protein>
    <submittedName>
        <fullName evidence="1">Uncharacterized protein</fullName>
    </submittedName>
</protein>
<evidence type="ECO:0000313" key="1">
    <source>
        <dbReference type="EMBL" id="KKK76124.1"/>
    </source>
</evidence>
<comment type="caution">
    <text evidence="1">The sequence shown here is derived from an EMBL/GenBank/DDBJ whole genome shotgun (WGS) entry which is preliminary data.</text>
</comment>
<dbReference type="GO" id="GO:0006310">
    <property type="term" value="P:DNA recombination"/>
    <property type="evidence" value="ECO:0007669"/>
    <property type="project" value="InterPro"/>
</dbReference>
<dbReference type="GO" id="GO:0006281">
    <property type="term" value="P:DNA repair"/>
    <property type="evidence" value="ECO:0007669"/>
    <property type="project" value="InterPro"/>
</dbReference>
<proteinExistence type="predicted"/>
<dbReference type="AlphaFoldDB" id="A0A0F9ACA1"/>
<accession>A0A0F9ACA1</accession>
<dbReference type="EMBL" id="LAZR01055546">
    <property type="protein sequence ID" value="KKK76124.1"/>
    <property type="molecule type" value="Genomic_DNA"/>
</dbReference>
<dbReference type="SUPFAM" id="SSF103084">
    <property type="entry name" value="Holliday junction resolvase RusA"/>
    <property type="match status" value="1"/>
</dbReference>
<sequence>MKLILPLPPNRANAREHWRVTQKNKERYYEAAEVAIMTQCRSNVPPVRWTLTATLYVWAKMDLDNLVARLKFPLDCLVRTGVLVDDNEKWLDLQMPKQVVDRKNPRVEIELTPCDGPRLAQPV</sequence>
<gene>
    <name evidence="1" type="ORF">LCGC14_2866830</name>
</gene>
<organism evidence="1">
    <name type="scientific">marine sediment metagenome</name>
    <dbReference type="NCBI Taxonomy" id="412755"/>
    <lineage>
        <taxon>unclassified sequences</taxon>
        <taxon>metagenomes</taxon>
        <taxon>ecological metagenomes</taxon>
    </lineage>
</organism>